<proteinExistence type="inferred from homology"/>
<reference evidence="7" key="1">
    <citation type="journal article" date="2019" name="Int. J. Syst. Evol. Microbiol.">
        <title>The Global Catalogue of Microorganisms (GCM) 10K type strain sequencing project: providing services to taxonomists for standard genome sequencing and annotation.</title>
        <authorList>
            <consortium name="The Broad Institute Genomics Platform"/>
            <consortium name="The Broad Institute Genome Sequencing Center for Infectious Disease"/>
            <person name="Wu L."/>
            <person name="Ma J."/>
        </authorList>
    </citation>
    <scope>NUCLEOTIDE SEQUENCE [LARGE SCALE GENOMIC DNA]</scope>
    <source>
        <strain evidence="7">JCM 31202</strain>
    </source>
</reference>
<comment type="caution">
    <text evidence="6">The sequence shown here is derived from an EMBL/GenBank/DDBJ whole genome shotgun (WGS) entry which is preliminary data.</text>
</comment>
<dbReference type="InterPro" id="IPR000182">
    <property type="entry name" value="GNAT_dom"/>
</dbReference>
<evidence type="ECO:0000259" key="5">
    <source>
        <dbReference type="PROSITE" id="PS51186"/>
    </source>
</evidence>
<evidence type="ECO:0000256" key="1">
    <source>
        <dbReference type="ARBA" id="ARBA00009213"/>
    </source>
</evidence>
<dbReference type="HAMAP" id="MF_01812">
    <property type="entry name" value="Eis"/>
    <property type="match status" value="1"/>
</dbReference>
<dbReference type="NCBIfam" id="NF002367">
    <property type="entry name" value="PRK01346.1-4"/>
    <property type="match status" value="1"/>
</dbReference>
<evidence type="ECO:0000313" key="6">
    <source>
        <dbReference type="EMBL" id="MFD0903624.1"/>
    </source>
</evidence>
<keyword evidence="7" id="KW-1185">Reference proteome</keyword>
<dbReference type="InterPro" id="IPR016181">
    <property type="entry name" value="Acyl_CoA_acyltransferase"/>
</dbReference>
<evidence type="ECO:0000313" key="7">
    <source>
        <dbReference type="Proteomes" id="UP001596972"/>
    </source>
</evidence>
<dbReference type="Pfam" id="PF17668">
    <property type="entry name" value="Acetyltransf_17"/>
    <property type="match status" value="1"/>
</dbReference>
<feature type="active site" description="Proton acceptor; via carboxylate" evidence="4">
    <location>
        <position position="397"/>
    </location>
</feature>
<dbReference type="Pfam" id="PF13527">
    <property type="entry name" value="Acetyltransf_9"/>
    <property type="match status" value="1"/>
</dbReference>
<dbReference type="PROSITE" id="PS51186">
    <property type="entry name" value="GNAT"/>
    <property type="match status" value="1"/>
</dbReference>
<dbReference type="SUPFAM" id="SSF55729">
    <property type="entry name" value="Acyl-CoA N-acyltransferases (Nat)"/>
    <property type="match status" value="1"/>
</dbReference>
<accession>A0ABW3EVQ4</accession>
<dbReference type="InterPro" id="IPR022902">
    <property type="entry name" value="NAcTrfase_Eis"/>
</dbReference>
<comment type="subunit">
    <text evidence="4">Homohexamer; trimer of dimers.</text>
</comment>
<dbReference type="InterPro" id="IPR041380">
    <property type="entry name" value="Acetyltransf_17"/>
</dbReference>
<dbReference type="EMBL" id="JBHTJA010000060">
    <property type="protein sequence ID" value="MFD0903624.1"/>
    <property type="molecule type" value="Genomic_DNA"/>
</dbReference>
<feature type="binding site" evidence="4">
    <location>
        <begin position="91"/>
        <end position="96"/>
    </location>
    <ligand>
        <name>acetyl-CoA</name>
        <dbReference type="ChEBI" id="CHEBI:57288"/>
    </ligand>
</feature>
<evidence type="ECO:0000256" key="2">
    <source>
        <dbReference type="ARBA" id="ARBA00022679"/>
    </source>
</evidence>
<dbReference type="InterPro" id="IPR036527">
    <property type="entry name" value="SCP2_sterol-bd_dom_sf"/>
</dbReference>
<evidence type="ECO:0000256" key="4">
    <source>
        <dbReference type="HAMAP-Rule" id="MF_01812"/>
    </source>
</evidence>
<dbReference type="EC" id="2.3.1.-" evidence="6"/>
<feature type="domain" description="N-acetyltransferase" evidence="5">
    <location>
        <begin position="2"/>
        <end position="153"/>
    </location>
</feature>
<dbReference type="PANTHER" id="PTHR37817:SF1">
    <property type="entry name" value="N-ACETYLTRANSFERASE EIS"/>
    <property type="match status" value="1"/>
</dbReference>
<sequence length="397" mass="43236">MIELREVPADDVDRVIDLAATVFHFRAVDRDRMRRWAARMERIGAYDAGGSGADVLAGQVGVVPQRLSVPGGALLDCAAVTFVGVLPTHRRRGILSSMIDRVHADAAAAGRPVAALWASEGPIYGRYGYGVANRRIGYEIDTSRPFRLRTAPDDRPLRLIGRAEAPGVLGPLYARELARRPGGLARDEEWWLERTVAPVDHGNPRYTEPRIVVHPEGYAVYRTHERTVRLYDMAAGTPQAEAALWEYLASIDLTREIVAPERPVDDLVLHMAADPDQVRVTGDAAALWLRLLDVPAALRARSWAVDDAFVLDVADARVPGNRGRWRLATGAEPGCERTDEAPDLVLDVADLGAVYLGGTPVRTLVRVGAVAERTPGAAARLDAALAVPFAPYTNDNF</sequence>
<keyword evidence="3 4" id="KW-0012">Acyltransferase</keyword>
<dbReference type="RefSeq" id="WP_378302626.1">
    <property type="nucleotide sequence ID" value="NZ_JBHTJA010000060.1"/>
</dbReference>
<dbReference type="InterPro" id="IPR051554">
    <property type="entry name" value="Acetyltransferase_Eis"/>
</dbReference>
<evidence type="ECO:0000256" key="3">
    <source>
        <dbReference type="ARBA" id="ARBA00023315"/>
    </source>
</evidence>
<feature type="binding site" evidence="4">
    <location>
        <begin position="83"/>
        <end position="85"/>
    </location>
    <ligand>
        <name>acetyl-CoA</name>
        <dbReference type="ChEBI" id="CHEBI:57288"/>
    </ligand>
</feature>
<name>A0ABW3EVQ4_9ACTN</name>
<organism evidence="6 7">
    <name type="scientific">Actinomadura sediminis</name>
    <dbReference type="NCBI Taxonomy" id="1038904"/>
    <lineage>
        <taxon>Bacteria</taxon>
        <taxon>Bacillati</taxon>
        <taxon>Actinomycetota</taxon>
        <taxon>Actinomycetes</taxon>
        <taxon>Streptosporangiales</taxon>
        <taxon>Thermomonosporaceae</taxon>
        <taxon>Actinomadura</taxon>
    </lineage>
</organism>
<dbReference type="PANTHER" id="PTHR37817">
    <property type="entry name" value="N-ACETYLTRANSFERASE EIS"/>
    <property type="match status" value="1"/>
</dbReference>
<dbReference type="GO" id="GO:0016746">
    <property type="term" value="F:acyltransferase activity"/>
    <property type="evidence" value="ECO:0007669"/>
    <property type="project" value="UniProtKB-KW"/>
</dbReference>
<dbReference type="SUPFAM" id="SSF55718">
    <property type="entry name" value="SCP-like"/>
    <property type="match status" value="1"/>
</dbReference>
<dbReference type="Proteomes" id="UP001596972">
    <property type="component" value="Unassembled WGS sequence"/>
</dbReference>
<dbReference type="Pfam" id="PF13530">
    <property type="entry name" value="SCP2_2"/>
    <property type="match status" value="1"/>
</dbReference>
<dbReference type="Gene3D" id="3.30.1050.10">
    <property type="entry name" value="SCP2 sterol-binding domain"/>
    <property type="match status" value="1"/>
</dbReference>
<keyword evidence="2 4" id="KW-0808">Transferase</keyword>
<feature type="active site" description="Proton donor" evidence="4">
    <location>
        <position position="124"/>
    </location>
</feature>
<gene>
    <name evidence="6" type="ORF">ACFQ11_24750</name>
</gene>
<feature type="binding site" evidence="4">
    <location>
        <begin position="119"/>
        <end position="120"/>
    </location>
    <ligand>
        <name>acetyl-CoA</name>
        <dbReference type="ChEBI" id="CHEBI:57288"/>
    </ligand>
</feature>
<protein>
    <submittedName>
        <fullName evidence="6">GNAT family N-acetyltransferase</fullName>
        <ecNumber evidence="6">2.3.1.-</ecNumber>
    </submittedName>
</protein>
<dbReference type="InterPro" id="IPR025559">
    <property type="entry name" value="Eis_dom"/>
</dbReference>
<comment type="similarity">
    <text evidence="1 4">Belongs to the acetyltransferase Eis family.</text>
</comment>
<dbReference type="Gene3D" id="3.40.630.30">
    <property type="match status" value="2"/>
</dbReference>